<proteinExistence type="inferred from homology"/>
<feature type="transmembrane region" description="Helical" evidence="9">
    <location>
        <begin position="552"/>
        <end position="573"/>
    </location>
</feature>
<dbReference type="PANTHER" id="PTHR43243:SF30">
    <property type="entry name" value="CATIONIC AMINO ACID TRANSPORTER 1-LIKE"/>
    <property type="match status" value="1"/>
</dbReference>
<feature type="transmembrane region" description="Helical" evidence="9">
    <location>
        <begin position="395"/>
        <end position="421"/>
    </location>
</feature>
<feature type="region of interest" description="Disordered" evidence="8">
    <location>
        <begin position="68"/>
        <end position="89"/>
    </location>
</feature>
<evidence type="ECO:0000256" key="5">
    <source>
        <dbReference type="ARBA" id="ARBA00022970"/>
    </source>
</evidence>
<evidence type="ECO:0000256" key="9">
    <source>
        <dbReference type="SAM" id="Phobius"/>
    </source>
</evidence>
<feature type="transmembrane region" description="Helical" evidence="9">
    <location>
        <begin position="493"/>
        <end position="512"/>
    </location>
</feature>
<feature type="transmembrane region" description="Helical" evidence="9">
    <location>
        <begin position="606"/>
        <end position="627"/>
    </location>
</feature>
<dbReference type="AlphaFoldDB" id="A0A2U1LAY7"/>
<feature type="transmembrane region" description="Helical" evidence="9">
    <location>
        <begin position="15"/>
        <end position="35"/>
    </location>
</feature>
<keyword evidence="12" id="KW-1185">Reference proteome</keyword>
<organism evidence="11 12">
    <name type="scientific">Artemisia annua</name>
    <name type="common">Sweet wormwood</name>
    <dbReference type="NCBI Taxonomy" id="35608"/>
    <lineage>
        <taxon>Eukaryota</taxon>
        <taxon>Viridiplantae</taxon>
        <taxon>Streptophyta</taxon>
        <taxon>Embryophyta</taxon>
        <taxon>Tracheophyta</taxon>
        <taxon>Spermatophyta</taxon>
        <taxon>Magnoliopsida</taxon>
        <taxon>eudicotyledons</taxon>
        <taxon>Gunneridae</taxon>
        <taxon>Pentapetalae</taxon>
        <taxon>asterids</taxon>
        <taxon>campanulids</taxon>
        <taxon>Asterales</taxon>
        <taxon>Asteraceae</taxon>
        <taxon>Asteroideae</taxon>
        <taxon>Anthemideae</taxon>
        <taxon>Artemisiinae</taxon>
        <taxon>Artemisia</taxon>
    </lineage>
</organism>
<comment type="subcellular location">
    <subcellularLocation>
        <location evidence="1">Membrane</location>
        <topology evidence="1">Multi-pass membrane protein</topology>
    </subcellularLocation>
</comment>
<dbReference type="Proteomes" id="UP000245207">
    <property type="component" value="Unassembled WGS sequence"/>
</dbReference>
<dbReference type="EMBL" id="PKPP01010436">
    <property type="protein sequence ID" value="PWA46131.1"/>
    <property type="molecule type" value="Genomic_DNA"/>
</dbReference>
<keyword evidence="7 9" id="KW-0472">Membrane</keyword>
<evidence type="ECO:0000256" key="6">
    <source>
        <dbReference type="ARBA" id="ARBA00022989"/>
    </source>
</evidence>
<dbReference type="InterPro" id="IPR029485">
    <property type="entry name" value="CAT_C"/>
</dbReference>
<dbReference type="Pfam" id="PF13520">
    <property type="entry name" value="AA_permease_2"/>
    <property type="match status" value="1"/>
</dbReference>
<dbReference type="STRING" id="35608.A0A2U1LAY7"/>
<feature type="transmembrane region" description="Helical" evidence="9">
    <location>
        <begin position="579"/>
        <end position="599"/>
    </location>
</feature>
<evidence type="ECO:0000256" key="3">
    <source>
        <dbReference type="ARBA" id="ARBA00022448"/>
    </source>
</evidence>
<feature type="transmembrane region" description="Helical" evidence="9">
    <location>
        <begin position="322"/>
        <end position="342"/>
    </location>
</feature>
<dbReference type="Pfam" id="PF13906">
    <property type="entry name" value="AA_permease_C"/>
    <property type="match status" value="1"/>
</dbReference>
<feature type="transmembrane region" description="Helical" evidence="9">
    <location>
        <begin position="297"/>
        <end position="315"/>
    </location>
</feature>
<feature type="transmembrane region" description="Helical" evidence="9">
    <location>
        <begin position="639"/>
        <end position="659"/>
    </location>
</feature>
<feature type="domain" description="Cationic amino acid transporter C-terminal" evidence="10">
    <location>
        <begin position="608"/>
        <end position="658"/>
    </location>
</feature>
<dbReference type="GO" id="GO:0005313">
    <property type="term" value="F:L-glutamate transmembrane transporter activity"/>
    <property type="evidence" value="ECO:0007669"/>
    <property type="project" value="TreeGrafter"/>
</dbReference>
<dbReference type="GO" id="GO:0015189">
    <property type="term" value="F:L-lysine transmembrane transporter activity"/>
    <property type="evidence" value="ECO:0007669"/>
    <property type="project" value="TreeGrafter"/>
</dbReference>
<sequence>MKAFTVDKIGGGAEVASMLLYGEAVVAVVELYGASRLETFKKQRKWTHLYVWVIKSFPVTVSGGCRNVNSDNNNTNHDGDGGGNVNNNNNLSGGGLDYSNVDNDPKINSSVCLKSDFFPEESFKSWSNYSKALMETKARLKERLLARSSDDFEINGMRARSQNQMKRSLNWFDLIWFGVGAVMGAGVFVLTGEAAHDLAGPGVIISYLISGCAALLSVICYTEFVVELPVAGGSFAYLRVELGDFVAFIAAGNILFEYVVAGASVSRSWTSYFATLCNYKPNEFRINIPSMGEGFDYLDPMAVLVSVVICIIASFSVKGSSMFNSVATIIHIAVLLFIIIAGATKANPANFDPFAPFGSRGILKASSVIFFAYVGFDGVATLGEETKKPGRDIPIGLVGSMLIVITTYSLLAMVLSLMQPYNQIDVDAPFTIAFEAVGMNWAKILVGLGALKGMTTVLLATIIAESRYFTHIARTHMAPPILAVVHKKLGTPVNAAIIMTAANCLVAFFTSLDVLASLLSISTLFIFSLVAIGLLVRRYYSASVTSDQDRNKLIMFLVLIVCSSLGIALLWAWGVNSWLVYSIVVGIWFLSTLGIRLLVKQARNPRLWGAPLVPWLPSCSIALNLFMMGSIDGASFLRFMGWTAVLLTYYFLVGLHASYDASKETIKMEDDNEVERENARDRMSTASEALELNTITTSRA</sequence>
<comment type="similarity">
    <text evidence="2">Belongs to the amino acid-polyamine-organocation (APC) superfamily. Cationic amino acid transporter (CAT) (TC 2.A.3.3) family.</text>
</comment>
<reference evidence="11 12" key="1">
    <citation type="journal article" date="2018" name="Mol. Plant">
        <title>The genome of Artemisia annua provides insight into the evolution of Asteraceae family and artemisinin biosynthesis.</title>
        <authorList>
            <person name="Shen Q."/>
            <person name="Zhang L."/>
            <person name="Liao Z."/>
            <person name="Wang S."/>
            <person name="Yan T."/>
            <person name="Shi P."/>
            <person name="Liu M."/>
            <person name="Fu X."/>
            <person name="Pan Q."/>
            <person name="Wang Y."/>
            <person name="Lv Z."/>
            <person name="Lu X."/>
            <person name="Zhang F."/>
            <person name="Jiang W."/>
            <person name="Ma Y."/>
            <person name="Chen M."/>
            <person name="Hao X."/>
            <person name="Li L."/>
            <person name="Tang Y."/>
            <person name="Lv G."/>
            <person name="Zhou Y."/>
            <person name="Sun X."/>
            <person name="Brodelius P.E."/>
            <person name="Rose J.K.C."/>
            <person name="Tang K."/>
        </authorList>
    </citation>
    <scope>NUCLEOTIDE SEQUENCE [LARGE SCALE GENOMIC DNA]</scope>
    <source>
        <strain evidence="12">cv. Huhao1</strain>
        <tissue evidence="11">Leaf</tissue>
    </source>
</reference>
<feature type="transmembrane region" description="Helical" evidence="9">
    <location>
        <begin position="204"/>
        <end position="224"/>
    </location>
</feature>
<gene>
    <name evidence="11" type="ORF">CTI12_AA511250</name>
</gene>
<keyword evidence="3" id="KW-0813">Transport</keyword>
<feature type="transmembrane region" description="Helical" evidence="9">
    <location>
        <begin position="245"/>
        <end position="265"/>
    </location>
</feature>
<keyword evidence="5" id="KW-0029">Amino-acid transport</keyword>
<evidence type="ECO:0000313" key="11">
    <source>
        <dbReference type="EMBL" id="PWA46131.1"/>
    </source>
</evidence>
<dbReference type="PANTHER" id="PTHR43243">
    <property type="entry name" value="INNER MEMBRANE TRANSPORTER YGJI-RELATED"/>
    <property type="match status" value="1"/>
</dbReference>
<keyword evidence="6 9" id="KW-1133">Transmembrane helix</keyword>
<feature type="transmembrane region" description="Helical" evidence="9">
    <location>
        <begin position="171"/>
        <end position="192"/>
    </location>
</feature>
<evidence type="ECO:0000256" key="4">
    <source>
        <dbReference type="ARBA" id="ARBA00022692"/>
    </source>
</evidence>
<evidence type="ECO:0000256" key="2">
    <source>
        <dbReference type="ARBA" id="ARBA00008572"/>
    </source>
</evidence>
<feature type="transmembrane region" description="Helical" evidence="9">
    <location>
        <begin position="362"/>
        <end position="383"/>
    </location>
</feature>
<evidence type="ECO:0000256" key="7">
    <source>
        <dbReference type="ARBA" id="ARBA00023136"/>
    </source>
</evidence>
<evidence type="ECO:0000256" key="1">
    <source>
        <dbReference type="ARBA" id="ARBA00004141"/>
    </source>
</evidence>
<keyword evidence="4 9" id="KW-0812">Transmembrane</keyword>
<evidence type="ECO:0000259" key="10">
    <source>
        <dbReference type="Pfam" id="PF13906"/>
    </source>
</evidence>
<dbReference type="FunFam" id="1.20.1740.10:FF:000035">
    <property type="entry name" value="Cationic amino acid transporter 5"/>
    <property type="match status" value="1"/>
</dbReference>
<evidence type="ECO:0000313" key="12">
    <source>
        <dbReference type="Proteomes" id="UP000245207"/>
    </source>
</evidence>
<feature type="transmembrane region" description="Helical" evidence="9">
    <location>
        <begin position="518"/>
        <end position="540"/>
    </location>
</feature>
<name>A0A2U1LAY7_ARTAN</name>
<evidence type="ECO:0000256" key="8">
    <source>
        <dbReference type="SAM" id="MobiDB-lite"/>
    </source>
</evidence>
<dbReference type="InterPro" id="IPR002293">
    <property type="entry name" value="AA/rel_permease1"/>
</dbReference>
<accession>A0A2U1LAY7</accession>
<feature type="transmembrane region" description="Helical" evidence="9">
    <location>
        <begin position="441"/>
        <end position="464"/>
    </location>
</feature>
<protein>
    <submittedName>
        <fullName evidence="11">Amino acid/polyamine transporter I, Cationic amino acid transporter</fullName>
    </submittedName>
</protein>
<dbReference type="GO" id="GO:0005886">
    <property type="term" value="C:plasma membrane"/>
    <property type="evidence" value="ECO:0007669"/>
    <property type="project" value="TreeGrafter"/>
</dbReference>
<dbReference type="Gene3D" id="1.20.1740.10">
    <property type="entry name" value="Amino acid/polyamine transporter I"/>
    <property type="match status" value="1"/>
</dbReference>
<dbReference type="OrthoDB" id="3900342at2759"/>
<comment type="caution">
    <text evidence="11">The sequence shown here is derived from an EMBL/GenBank/DDBJ whole genome shotgun (WGS) entry which is preliminary data.</text>
</comment>